<accession>A0A2I0L8L4</accession>
<name>A0A2I0L8L4_PUNGR</name>
<dbReference type="Proteomes" id="UP000233551">
    <property type="component" value="Unassembled WGS sequence"/>
</dbReference>
<sequence>MDRTKLSSGDSWNHLIAVRTVNRISELPKRLLLGLHVVCKHRRSARLLTAVSTAGDRCRLPLQTADLPQPRSPSASSDRPSMTRTTLSGSDATVVAQAILGNLTVASRVLHVGTSFLSRLEGLPLLGRHLGVIKSSSLWLFLSQAARP</sequence>
<dbReference type="EMBL" id="PGOL01000105">
    <property type="protein sequence ID" value="PKI76980.1"/>
    <property type="molecule type" value="Genomic_DNA"/>
</dbReference>
<evidence type="ECO:0000313" key="3">
    <source>
        <dbReference type="Proteomes" id="UP000233551"/>
    </source>
</evidence>
<comment type="caution">
    <text evidence="2">The sequence shown here is derived from an EMBL/GenBank/DDBJ whole genome shotgun (WGS) entry which is preliminary data.</text>
</comment>
<organism evidence="2 3">
    <name type="scientific">Punica granatum</name>
    <name type="common">Pomegranate</name>
    <dbReference type="NCBI Taxonomy" id="22663"/>
    <lineage>
        <taxon>Eukaryota</taxon>
        <taxon>Viridiplantae</taxon>
        <taxon>Streptophyta</taxon>
        <taxon>Embryophyta</taxon>
        <taxon>Tracheophyta</taxon>
        <taxon>Spermatophyta</taxon>
        <taxon>Magnoliopsida</taxon>
        <taxon>eudicotyledons</taxon>
        <taxon>Gunneridae</taxon>
        <taxon>Pentapetalae</taxon>
        <taxon>rosids</taxon>
        <taxon>malvids</taxon>
        <taxon>Myrtales</taxon>
        <taxon>Lythraceae</taxon>
        <taxon>Punica</taxon>
    </lineage>
</organism>
<reference evidence="2 3" key="1">
    <citation type="submission" date="2017-11" db="EMBL/GenBank/DDBJ databases">
        <title>De-novo sequencing of pomegranate (Punica granatum L.) genome.</title>
        <authorList>
            <person name="Akparov Z."/>
            <person name="Amiraslanov A."/>
            <person name="Hajiyeva S."/>
            <person name="Abbasov M."/>
            <person name="Kaur K."/>
            <person name="Hamwieh A."/>
            <person name="Solovyev V."/>
            <person name="Salamov A."/>
            <person name="Braich B."/>
            <person name="Kosarev P."/>
            <person name="Mahmoud A."/>
            <person name="Hajiyev E."/>
            <person name="Babayeva S."/>
            <person name="Izzatullayeva V."/>
            <person name="Mammadov A."/>
            <person name="Mammadov A."/>
            <person name="Sharifova S."/>
            <person name="Ojaghi J."/>
            <person name="Eynullazada K."/>
            <person name="Bayramov B."/>
            <person name="Abdulazimova A."/>
            <person name="Shahmuradov I."/>
        </authorList>
    </citation>
    <scope>NUCLEOTIDE SEQUENCE [LARGE SCALE GENOMIC DNA]</scope>
    <source>
        <strain evidence="3">cv. AG2017</strain>
        <tissue evidence="2">Leaf</tissue>
    </source>
</reference>
<feature type="compositionally biased region" description="Low complexity" evidence="1">
    <location>
        <begin position="68"/>
        <end position="80"/>
    </location>
</feature>
<evidence type="ECO:0000256" key="1">
    <source>
        <dbReference type="SAM" id="MobiDB-lite"/>
    </source>
</evidence>
<evidence type="ECO:0000313" key="2">
    <source>
        <dbReference type="EMBL" id="PKI76980.1"/>
    </source>
</evidence>
<protein>
    <submittedName>
        <fullName evidence="2">Uncharacterized protein</fullName>
    </submittedName>
</protein>
<keyword evidence="3" id="KW-1185">Reference proteome</keyword>
<proteinExistence type="predicted"/>
<gene>
    <name evidence="2" type="ORF">CRG98_002483</name>
</gene>
<dbReference type="AlphaFoldDB" id="A0A2I0L8L4"/>
<feature type="region of interest" description="Disordered" evidence="1">
    <location>
        <begin position="63"/>
        <end position="87"/>
    </location>
</feature>